<feature type="transmembrane region" description="Helical" evidence="8">
    <location>
        <begin position="318"/>
        <end position="344"/>
    </location>
</feature>
<feature type="transmembrane region" description="Helical" evidence="8">
    <location>
        <begin position="277"/>
        <end position="298"/>
    </location>
</feature>
<evidence type="ECO:0000256" key="3">
    <source>
        <dbReference type="ARBA" id="ARBA00022475"/>
    </source>
</evidence>
<keyword evidence="11" id="KW-1185">Reference proteome</keyword>
<dbReference type="InterPro" id="IPR004840">
    <property type="entry name" value="Amino_acid_permease_CS"/>
</dbReference>
<dbReference type="InterPro" id="IPR004841">
    <property type="entry name" value="AA-permease/SLC12A_dom"/>
</dbReference>
<dbReference type="PROSITE" id="PS00218">
    <property type="entry name" value="AMINO_ACID_PERMEASE_1"/>
    <property type="match status" value="1"/>
</dbReference>
<evidence type="ECO:0000313" key="10">
    <source>
        <dbReference type="EMBL" id="EPE25181.1"/>
    </source>
</evidence>
<feature type="transmembrane region" description="Helical" evidence="8">
    <location>
        <begin position="406"/>
        <end position="426"/>
    </location>
</feature>
<dbReference type="AlphaFoldDB" id="S3CZB8"/>
<feature type="transmembrane region" description="Helical" evidence="8">
    <location>
        <begin position="135"/>
        <end position="157"/>
    </location>
</feature>
<dbReference type="OrthoDB" id="3900342at2759"/>
<comment type="subcellular location">
    <subcellularLocation>
        <location evidence="1">Cell membrane</location>
        <topology evidence="1">Multi-pass membrane protein</topology>
    </subcellularLocation>
</comment>
<feature type="transmembrane region" description="Helical" evidence="8">
    <location>
        <begin position="83"/>
        <end position="101"/>
    </location>
</feature>
<feature type="transmembrane region" description="Helical" evidence="8">
    <location>
        <begin position="454"/>
        <end position="476"/>
    </location>
</feature>
<dbReference type="InterPro" id="IPR004762">
    <property type="entry name" value="Amino_acid_permease_fungi"/>
</dbReference>
<dbReference type="Proteomes" id="UP000016922">
    <property type="component" value="Unassembled WGS sequence"/>
</dbReference>
<keyword evidence="3" id="KW-1003">Cell membrane</keyword>
<evidence type="ECO:0000256" key="1">
    <source>
        <dbReference type="ARBA" id="ARBA00004651"/>
    </source>
</evidence>
<dbReference type="Pfam" id="PF00324">
    <property type="entry name" value="AA_permease"/>
    <property type="match status" value="1"/>
</dbReference>
<keyword evidence="6 8" id="KW-1133">Transmembrane helix</keyword>
<feature type="domain" description="Amino acid permease/ SLC12A" evidence="9">
    <location>
        <begin position="54"/>
        <end position="514"/>
    </location>
</feature>
<gene>
    <name evidence="10" type="ORF">GLAREA_11762</name>
</gene>
<feature type="transmembrane region" description="Helical" evidence="8">
    <location>
        <begin position="55"/>
        <end position="76"/>
    </location>
</feature>
<dbReference type="FunFam" id="1.20.1740.10:FF:000017">
    <property type="entry name" value="Amino acid permease"/>
    <property type="match status" value="1"/>
</dbReference>
<feature type="transmembrane region" description="Helical" evidence="8">
    <location>
        <begin position="488"/>
        <end position="508"/>
    </location>
</feature>
<feature type="transmembrane region" description="Helical" evidence="8">
    <location>
        <begin position="163"/>
        <end position="182"/>
    </location>
</feature>
<name>S3CZB8_GLAL2</name>
<feature type="transmembrane region" description="Helical" evidence="8">
    <location>
        <begin position="194"/>
        <end position="216"/>
    </location>
</feature>
<evidence type="ECO:0000256" key="5">
    <source>
        <dbReference type="ARBA" id="ARBA00022970"/>
    </source>
</evidence>
<evidence type="ECO:0000259" key="9">
    <source>
        <dbReference type="Pfam" id="PF00324"/>
    </source>
</evidence>
<dbReference type="GeneID" id="19470803"/>
<organism evidence="10 11">
    <name type="scientific">Glarea lozoyensis (strain ATCC 20868 / MF5171)</name>
    <dbReference type="NCBI Taxonomy" id="1116229"/>
    <lineage>
        <taxon>Eukaryota</taxon>
        <taxon>Fungi</taxon>
        <taxon>Dikarya</taxon>
        <taxon>Ascomycota</taxon>
        <taxon>Pezizomycotina</taxon>
        <taxon>Leotiomycetes</taxon>
        <taxon>Helotiales</taxon>
        <taxon>Helotiaceae</taxon>
        <taxon>Glarea</taxon>
    </lineage>
</organism>
<dbReference type="NCBIfam" id="TIGR00913">
    <property type="entry name" value="2A0310"/>
    <property type="match status" value="1"/>
</dbReference>
<dbReference type="Gene3D" id="1.20.1740.10">
    <property type="entry name" value="Amino acid/polyamine transporter I"/>
    <property type="match status" value="1"/>
</dbReference>
<keyword evidence="5" id="KW-0029">Amino-acid transport</keyword>
<dbReference type="GO" id="GO:0015171">
    <property type="term" value="F:amino acid transmembrane transporter activity"/>
    <property type="evidence" value="ECO:0007669"/>
    <property type="project" value="TreeGrafter"/>
</dbReference>
<reference evidence="10 11" key="1">
    <citation type="journal article" date="2013" name="BMC Genomics">
        <title>Genomics-driven discovery of the pneumocandin biosynthetic gene cluster in the fungus Glarea lozoyensis.</title>
        <authorList>
            <person name="Chen L."/>
            <person name="Yue Q."/>
            <person name="Zhang X."/>
            <person name="Xiang M."/>
            <person name="Wang C."/>
            <person name="Li S."/>
            <person name="Che Y."/>
            <person name="Ortiz-Lopez F.J."/>
            <person name="Bills G.F."/>
            <person name="Liu X."/>
            <person name="An Z."/>
        </authorList>
    </citation>
    <scope>NUCLEOTIDE SEQUENCE [LARGE SCALE GENOMIC DNA]</scope>
    <source>
        <strain evidence="11">ATCC 20868 / MF5171</strain>
    </source>
</reference>
<evidence type="ECO:0000256" key="6">
    <source>
        <dbReference type="ARBA" id="ARBA00022989"/>
    </source>
</evidence>
<dbReference type="HOGENOM" id="CLU_007946_12_1_1"/>
<evidence type="ECO:0000313" key="11">
    <source>
        <dbReference type="Proteomes" id="UP000016922"/>
    </source>
</evidence>
<keyword evidence="2" id="KW-0813">Transport</keyword>
<feature type="transmembrane region" description="Helical" evidence="8">
    <location>
        <begin position="236"/>
        <end position="256"/>
    </location>
</feature>
<accession>S3CZB8</accession>
<protein>
    <submittedName>
        <fullName evidence="10">Amino acid permease</fullName>
    </submittedName>
</protein>
<evidence type="ECO:0000256" key="2">
    <source>
        <dbReference type="ARBA" id="ARBA00022448"/>
    </source>
</evidence>
<proteinExistence type="predicted"/>
<dbReference type="PANTHER" id="PTHR43341:SF1">
    <property type="entry name" value="GENERAL AMINO-ACID PERMEASE GAP1"/>
    <property type="match status" value="1"/>
</dbReference>
<dbReference type="RefSeq" id="XP_008088096.1">
    <property type="nucleotide sequence ID" value="XM_008089905.1"/>
</dbReference>
<dbReference type="InterPro" id="IPR050524">
    <property type="entry name" value="APC_YAT"/>
</dbReference>
<feature type="transmembrane region" description="Helical" evidence="8">
    <location>
        <begin position="377"/>
        <end position="394"/>
    </location>
</feature>
<evidence type="ECO:0000256" key="8">
    <source>
        <dbReference type="SAM" id="Phobius"/>
    </source>
</evidence>
<keyword evidence="4 8" id="KW-0812">Transmembrane</keyword>
<dbReference type="eggNOG" id="KOG1286">
    <property type="taxonomic scope" value="Eukaryota"/>
</dbReference>
<evidence type="ECO:0000256" key="7">
    <source>
        <dbReference type="ARBA" id="ARBA00023136"/>
    </source>
</evidence>
<dbReference type="PIRSF" id="PIRSF006060">
    <property type="entry name" value="AA_transporter"/>
    <property type="match status" value="1"/>
</dbReference>
<sequence>MSDSSPPRDAYGKETAVPATKETHYASGSSEAELADAGVVVKSAPLARELKGRHMQMIAIGGAIGAGLFIGSGGALSKGGPASLVLGYMIVGSMLLCTVQALGELGVLFPVNGAFFTYIVRFVDPSFGFAVGWDYAIGWLTVLPFELVAAGITIEFWRDDINIGVWITVFLFVLCIIQIWGIRAYGEVEFILSIIKICGCVGFIIFGTIVACGGVGDQGYLGAKYWHNPGAFANGFKGFCSVFVVAAFAFGGTELVGLAAAEATNPLKSIPQATKQVFWRIFFFYIVCLFILGLVVPYTNPNLLNSSGANSKYSPFVIAIRLAGVKALPSIFNVIITISVISVANSCTFGSTRTLQALAERGMAPALLAYVDGKGRPIWGVVLQLLFGLLAFVAENKQQGLVFNWLLALSGLSFFFIWASICLAHIRFRHAWKVQGHVKAELPFEAMFGVGGSYYGLGMNILCMAATFYIALFPIGGNLTARAAAENFFSYYLAAPVIIALYLGWKIWTKDWKLYIKGVDMDITSGRRSLTLDPDDMPPPKTWANMPMRFVRALF</sequence>
<dbReference type="EMBL" id="KE145372">
    <property type="protein sequence ID" value="EPE25181.1"/>
    <property type="molecule type" value="Genomic_DNA"/>
</dbReference>
<dbReference type="OMA" id="CLAHARM"/>
<dbReference type="KEGG" id="glz:GLAREA_11762"/>
<dbReference type="GO" id="GO:0005886">
    <property type="term" value="C:plasma membrane"/>
    <property type="evidence" value="ECO:0007669"/>
    <property type="project" value="UniProtKB-SubCell"/>
</dbReference>
<keyword evidence="7 8" id="KW-0472">Membrane</keyword>
<evidence type="ECO:0000256" key="4">
    <source>
        <dbReference type="ARBA" id="ARBA00022692"/>
    </source>
</evidence>
<dbReference type="PANTHER" id="PTHR43341">
    <property type="entry name" value="AMINO ACID PERMEASE"/>
    <property type="match status" value="1"/>
</dbReference>